<proteinExistence type="predicted"/>
<evidence type="ECO:0000256" key="1">
    <source>
        <dbReference type="SAM" id="MobiDB-lite"/>
    </source>
</evidence>
<accession>A0A5C5VLI7</accession>
<dbReference type="EMBL" id="SJPF01000001">
    <property type="protein sequence ID" value="TWT38592.1"/>
    <property type="molecule type" value="Genomic_DNA"/>
</dbReference>
<dbReference type="Pfam" id="PF10011">
    <property type="entry name" value="DUF2254"/>
    <property type="match status" value="1"/>
</dbReference>
<organism evidence="2 3">
    <name type="scientific">Blastopirellula retiformator</name>
    <dbReference type="NCBI Taxonomy" id="2527970"/>
    <lineage>
        <taxon>Bacteria</taxon>
        <taxon>Pseudomonadati</taxon>
        <taxon>Planctomycetota</taxon>
        <taxon>Planctomycetia</taxon>
        <taxon>Pirellulales</taxon>
        <taxon>Pirellulaceae</taxon>
        <taxon>Blastopirellula</taxon>
    </lineage>
</organism>
<comment type="caution">
    <text evidence="2">The sequence shown here is derived from an EMBL/GenBank/DDBJ whole genome shotgun (WGS) entry which is preliminary data.</text>
</comment>
<evidence type="ECO:0000313" key="2">
    <source>
        <dbReference type="EMBL" id="TWT38592.1"/>
    </source>
</evidence>
<dbReference type="InterPro" id="IPR018723">
    <property type="entry name" value="DUF2254_membrane"/>
</dbReference>
<feature type="region of interest" description="Disordered" evidence="1">
    <location>
        <begin position="114"/>
        <end position="148"/>
    </location>
</feature>
<evidence type="ECO:0000313" key="3">
    <source>
        <dbReference type="Proteomes" id="UP000318878"/>
    </source>
</evidence>
<gene>
    <name evidence="2" type="ORF">Enr8_02850</name>
</gene>
<dbReference type="OrthoDB" id="2955631at2"/>
<protein>
    <submittedName>
        <fullName evidence="2">Uncharacterized protein</fullName>
    </submittedName>
</protein>
<keyword evidence="3" id="KW-1185">Reference proteome</keyword>
<dbReference type="AlphaFoldDB" id="A0A5C5VLI7"/>
<name>A0A5C5VLI7_9BACT</name>
<dbReference type="Proteomes" id="UP000318878">
    <property type="component" value="Unassembled WGS sequence"/>
</dbReference>
<reference evidence="2 3" key="1">
    <citation type="submission" date="2019-02" db="EMBL/GenBank/DDBJ databases">
        <title>Deep-cultivation of Planctomycetes and their phenomic and genomic characterization uncovers novel biology.</title>
        <authorList>
            <person name="Wiegand S."/>
            <person name="Jogler M."/>
            <person name="Boedeker C."/>
            <person name="Pinto D."/>
            <person name="Vollmers J."/>
            <person name="Rivas-Marin E."/>
            <person name="Kohn T."/>
            <person name="Peeters S.H."/>
            <person name="Heuer A."/>
            <person name="Rast P."/>
            <person name="Oberbeckmann S."/>
            <person name="Bunk B."/>
            <person name="Jeske O."/>
            <person name="Meyerdierks A."/>
            <person name="Storesund J.E."/>
            <person name="Kallscheuer N."/>
            <person name="Luecker S."/>
            <person name="Lage O.M."/>
            <person name="Pohl T."/>
            <person name="Merkel B.J."/>
            <person name="Hornburger P."/>
            <person name="Mueller R.-W."/>
            <person name="Bruemmer F."/>
            <person name="Labrenz M."/>
            <person name="Spormann A.M."/>
            <person name="Op Den Camp H."/>
            <person name="Overmann J."/>
            <person name="Amann R."/>
            <person name="Jetten M.S.M."/>
            <person name="Mascher T."/>
            <person name="Medema M.H."/>
            <person name="Devos D.P."/>
            <person name="Kaster A.-K."/>
            <person name="Ovreas L."/>
            <person name="Rohde M."/>
            <person name="Galperin M.Y."/>
            <person name="Jogler C."/>
        </authorList>
    </citation>
    <scope>NUCLEOTIDE SEQUENCE [LARGE SCALE GENOMIC DNA]</scope>
    <source>
        <strain evidence="2 3">Enr8</strain>
    </source>
</reference>
<feature type="compositionally biased region" description="Acidic residues" evidence="1">
    <location>
        <begin position="123"/>
        <end position="140"/>
    </location>
</feature>
<dbReference type="RefSeq" id="WP_146428832.1">
    <property type="nucleotide sequence ID" value="NZ_SJPF01000001.1"/>
</dbReference>
<sequence>MNSIDRLGAAMCRLALREIPSAFRNDADGNLRVIARPCEFPEVLGAAFNQIRQCGATSGAATLRLLEALSTIAARVSRDEDKQAIEEHLQLIDKASRKYFGDEAALDVILKQIERTRQRMTSEPEEAQDDEREESDEPDDVPTGGANG</sequence>